<dbReference type="Proteomes" id="UP000738349">
    <property type="component" value="Unassembled WGS sequence"/>
</dbReference>
<feature type="region of interest" description="Disordered" evidence="1">
    <location>
        <begin position="233"/>
        <end position="257"/>
    </location>
</feature>
<protein>
    <submittedName>
        <fullName evidence="2">Uncharacterized protein</fullName>
    </submittedName>
</protein>
<dbReference type="OrthoDB" id="4232400at2759"/>
<feature type="compositionally biased region" description="Basic and acidic residues" evidence="1">
    <location>
        <begin position="244"/>
        <end position="256"/>
    </location>
</feature>
<gene>
    <name evidence="2" type="ORF">EDB81DRAFT_701852</name>
</gene>
<comment type="caution">
    <text evidence="2">The sequence shown here is derived from an EMBL/GenBank/DDBJ whole genome shotgun (WGS) entry which is preliminary data.</text>
</comment>
<accession>A0A9P9DEL0</accession>
<dbReference type="AlphaFoldDB" id="A0A9P9DEL0"/>
<dbReference type="EMBL" id="JAGMUV010000028">
    <property type="protein sequence ID" value="KAH7117522.1"/>
    <property type="molecule type" value="Genomic_DNA"/>
</dbReference>
<sequence>MAGSLPCPSWIWSNNSNVHAAKDRSWFSADYAPLNSTVGHLMGGIQMPVVGIGTVELPVKRSPRATGPRSHGILRLRNVLHVPAGICNVIGSPILDEYDIHTGSSMQNTKGTIIDKQGRTVAYFDPDGKFFQVRLSGPPVGPRVGPTPFDPSATYWINVQWADSEREKWEASRAGQALRPAEVGPLSTEEKQWLKKHWGGEFRFLASHGLNINKEEDREEGRIILRAILAGSNGDDRDDSDDSDIGRDYPNDERPEGQLVDSYFDADELKFIKKHYGGSLTFMISFGLKFYKTEDCEEAKSIVNSMMHSDNDDYASD</sequence>
<evidence type="ECO:0000256" key="1">
    <source>
        <dbReference type="SAM" id="MobiDB-lite"/>
    </source>
</evidence>
<proteinExistence type="predicted"/>
<dbReference type="PANTHER" id="PTHR40628:SF1">
    <property type="entry name" value="CHROMO DOMAIN-CONTAINING PROTEIN"/>
    <property type="match status" value="1"/>
</dbReference>
<evidence type="ECO:0000313" key="2">
    <source>
        <dbReference type="EMBL" id="KAH7117522.1"/>
    </source>
</evidence>
<name>A0A9P9DEL0_9HYPO</name>
<reference evidence="2" key="1">
    <citation type="journal article" date="2021" name="Nat. Commun.">
        <title>Genetic determinants of endophytism in the Arabidopsis root mycobiome.</title>
        <authorList>
            <person name="Mesny F."/>
            <person name="Miyauchi S."/>
            <person name="Thiergart T."/>
            <person name="Pickel B."/>
            <person name="Atanasova L."/>
            <person name="Karlsson M."/>
            <person name="Huettel B."/>
            <person name="Barry K.W."/>
            <person name="Haridas S."/>
            <person name="Chen C."/>
            <person name="Bauer D."/>
            <person name="Andreopoulos W."/>
            <person name="Pangilinan J."/>
            <person name="LaButti K."/>
            <person name="Riley R."/>
            <person name="Lipzen A."/>
            <person name="Clum A."/>
            <person name="Drula E."/>
            <person name="Henrissat B."/>
            <person name="Kohler A."/>
            <person name="Grigoriev I.V."/>
            <person name="Martin F.M."/>
            <person name="Hacquard S."/>
        </authorList>
    </citation>
    <scope>NUCLEOTIDE SEQUENCE</scope>
    <source>
        <strain evidence="2">MPI-CAGE-AT-0147</strain>
    </source>
</reference>
<evidence type="ECO:0000313" key="3">
    <source>
        <dbReference type="Proteomes" id="UP000738349"/>
    </source>
</evidence>
<dbReference type="PANTHER" id="PTHR40628">
    <property type="entry name" value="CHROMO DOMAIN-CONTAINING PROTEIN"/>
    <property type="match status" value="1"/>
</dbReference>
<organism evidence="2 3">
    <name type="scientific">Dactylonectria macrodidyma</name>
    <dbReference type="NCBI Taxonomy" id="307937"/>
    <lineage>
        <taxon>Eukaryota</taxon>
        <taxon>Fungi</taxon>
        <taxon>Dikarya</taxon>
        <taxon>Ascomycota</taxon>
        <taxon>Pezizomycotina</taxon>
        <taxon>Sordariomycetes</taxon>
        <taxon>Hypocreomycetidae</taxon>
        <taxon>Hypocreales</taxon>
        <taxon>Nectriaceae</taxon>
        <taxon>Dactylonectria</taxon>
    </lineage>
</organism>
<keyword evidence="3" id="KW-1185">Reference proteome</keyword>